<organism evidence="2 3">
    <name type="scientific">Formosimonas limnophila</name>
    <dbReference type="NCBI Taxonomy" id="1384487"/>
    <lineage>
        <taxon>Bacteria</taxon>
        <taxon>Pseudomonadati</taxon>
        <taxon>Pseudomonadota</taxon>
        <taxon>Betaproteobacteria</taxon>
        <taxon>Burkholderiales</taxon>
        <taxon>Burkholderiaceae</taxon>
        <taxon>Formosimonas</taxon>
    </lineage>
</organism>
<protein>
    <recommendedName>
        <fullName evidence="1">N-acetyltransferase domain-containing protein</fullName>
    </recommendedName>
</protein>
<dbReference type="Gene3D" id="3.40.630.30">
    <property type="match status" value="1"/>
</dbReference>
<comment type="caution">
    <text evidence="2">The sequence shown here is derived from an EMBL/GenBank/DDBJ whole genome shotgun (WGS) entry which is preliminary data.</text>
</comment>
<dbReference type="Pfam" id="PF14542">
    <property type="entry name" value="Acetyltransf_CG"/>
    <property type="match status" value="1"/>
</dbReference>
<dbReference type="Proteomes" id="UP000614287">
    <property type="component" value="Unassembled WGS sequence"/>
</dbReference>
<evidence type="ECO:0000313" key="2">
    <source>
        <dbReference type="EMBL" id="GHA67399.1"/>
    </source>
</evidence>
<dbReference type="AlphaFoldDB" id="A0A8J3CGB6"/>
<dbReference type="PANTHER" id="PTHR31435:SF9">
    <property type="entry name" value="PROTEIN NATD1"/>
    <property type="match status" value="1"/>
</dbReference>
<name>A0A8J3CGB6_9BURK</name>
<keyword evidence="3" id="KW-1185">Reference proteome</keyword>
<dbReference type="EMBL" id="BMZG01000002">
    <property type="protein sequence ID" value="GHA67399.1"/>
    <property type="molecule type" value="Genomic_DNA"/>
</dbReference>
<sequence length="92" mass="10739">MSNVNFTHNADKQQFRLKVGEQFALVDYVIRDDRWYLTHSEVPYELRGQSIGKQLVELTFEYIEANHINAIAVCSYIKLVAQHSAKWRIIIG</sequence>
<reference evidence="2" key="2">
    <citation type="submission" date="2020-09" db="EMBL/GenBank/DDBJ databases">
        <authorList>
            <person name="Sun Q."/>
            <person name="Kim S."/>
        </authorList>
    </citation>
    <scope>NUCLEOTIDE SEQUENCE</scope>
    <source>
        <strain evidence="2">KCTC 32501</strain>
    </source>
</reference>
<accession>A0A8J3CGB6</accession>
<reference evidence="2" key="1">
    <citation type="journal article" date="2014" name="Int. J. Syst. Evol. Microbiol.">
        <title>Complete genome sequence of Corynebacterium casei LMG S-19264T (=DSM 44701T), isolated from a smear-ripened cheese.</title>
        <authorList>
            <consortium name="US DOE Joint Genome Institute (JGI-PGF)"/>
            <person name="Walter F."/>
            <person name="Albersmeier A."/>
            <person name="Kalinowski J."/>
            <person name="Ruckert C."/>
        </authorList>
    </citation>
    <scope>NUCLEOTIDE SEQUENCE</scope>
    <source>
        <strain evidence="2">KCTC 32501</strain>
    </source>
</reference>
<evidence type="ECO:0000313" key="3">
    <source>
        <dbReference type="Proteomes" id="UP000614287"/>
    </source>
</evidence>
<dbReference type="RefSeq" id="WP_189491074.1">
    <property type="nucleotide sequence ID" value="NZ_BMZG01000002.1"/>
</dbReference>
<dbReference type="SUPFAM" id="SSF55729">
    <property type="entry name" value="Acyl-CoA N-acyltransferases (Nat)"/>
    <property type="match status" value="1"/>
</dbReference>
<dbReference type="InterPro" id="IPR031165">
    <property type="entry name" value="GNAT_YJDJ"/>
</dbReference>
<dbReference type="InterPro" id="IPR016181">
    <property type="entry name" value="Acyl_CoA_acyltransferase"/>
</dbReference>
<feature type="domain" description="N-acetyltransferase" evidence="1">
    <location>
        <begin position="7"/>
        <end position="92"/>
    </location>
</feature>
<dbReference type="InterPro" id="IPR045057">
    <property type="entry name" value="Gcn5-rel_NAT"/>
</dbReference>
<evidence type="ECO:0000259" key="1">
    <source>
        <dbReference type="PROSITE" id="PS51729"/>
    </source>
</evidence>
<dbReference type="PANTHER" id="PTHR31435">
    <property type="entry name" value="PROTEIN NATD1"/>
    <property type="match status" value="1"/>
</dbReference>
<proteinExistence type="predicted"/>
<dbReference type="PROSITE" id="PS51729">
    <property type="entry name" value="GNAT_YJDJ"/>
    <property type="match status" value="1"/>
</dbReference>
<gene>
    <name evidence="2" type="ORF">GCM10009007_05020</name>
</gene>